<dbReference type="AlphaFoldDB" id="A0A6C0B6B6"/>
<accession>A0A6C0B6B6</accession>
<evidence type="ECO:0000313" key="1">
    <source>
        <dbReference type="EMBL" id="QHS87068.1"/>
    </source>
</evidence>
<protein>
    <recommendedName>
        <fullName evidence="2">Methyltransferase</fullName>
    </recommendedName>
</protein>
<proteinExistence type="predicted"/>
<dbReference type="EMBL" id="MN739078">
    <property type="protein sequence ID" value="QHS87068.1"/>
    <property type="molecule type" value="Genomic_DNA"/>
</dbReference>
<organism evidence="1">
    <name type="scientific">viral metagenome</name>
    <dbReference type="NCBI Taxonomy" id="1070528"/>
    <lineage>
        <taxon>unclassified sequences</taxon>
        <taxon>metagenomes</taxon>
        <taxon>organismal metagenomes</taxon>
    </lineage>
</organism>
<sequence>MPINFNIEKLREEHGCSTYLETGLYDPNEDISIKKALAAGFEKVFSIEIRKGFVIMGNDMFKNDVQTGRCSIINDDSTNLKTYLSDAAFKNKTIFFLDAHVDHHLIQNYNKICPLFDELEAIGSLERKDNIILVDDLRIITTPFPWGEQSYGDIDFLSQIKAKILSINKDYKFKTLDGHVEDDVLLAYI</sequence>
<name>A0A6C0B6B6_9ZZZZ</name>
<evidence type="ECO:0008006" key="2">
    <source>
        <dbReference type="Google" id="ProtNLM"/>
    </source>
</evidence>
<reference evidence="1" key="1">
    <citation type="journal article" date="2020" name="Nature">
        <title>Giant virus diversity and host interactions through global metagenomics.</title>
        <authorList>
            <person name="Schulz F."/>
            <person name="Roux S."/>
            <person name="Paez-Espino D."/>
            <person name="Jungbluth S."/>
            <person name="Walsh D.A."/>
            <person name="Denef V.J."/>
            <person name="McMahon K.D."/>
            <person name="Konstantinidis K.T."/>
            <person name="Eloe-Fadrosh E.A."/>
            <person name="Kyrpides N.C."/>
            <person name="Woyke T."/>
        </authorList>
    </citation>
    <scope>NUCLEOTIDE SEQUENCE</scope>
    <source>
        <strain evidence="1">GVMAG-M-3300009684-20</strain>
    </source>
</reference>